<dbReference type="Proteomes" id="UP000054630">
    <property type="component" value="Unassembled WGS sequence"/>
</dbReference>
<gene>
    <name evidence="1" type="ORF">T07_1913</name>
    <name evidence="2" type="ORF">T07_8693</name>
</gene>
<sequence>MVVTKRVALSNWIFLSRAGSQRLEEEGESSPEMKEETAAVRIHLSTAGTNQIRLLTICGVALDEKGKERFVNCQLDRGSERSLIRQNVADEFDLKCLWTAMTVKRVNGLRAKIPDAP</sequence>
<evidence type="ECO:0000313" key="2">
    <source>
        <dbReference type="EMBL" id="KRX12754.1"/>
    </source>
</evidence>
<name>A0A0V0RDJ6_9BILA</name>
<dbReference type="EMBL" id="JYDL01000277">
    <property type="protein sequence ID" value="KRX12754.1"/>
    <property type="molecule type" value="Genomic_DNA"/>
</dbReference>
<proteinExistence type="predicted"/>
<accession>A0A0V0RDJ6</accession>
<protein>
    <recommendedName>
        <fullName evidence="4">Peptidase aspartic putative domain-containing protein</fullName>
    </recommendedName>
</protein>
<comment type="caution">
    <text evidence="1">The sequence shown here is derived from an EMBL/GenBank/DDBJ whole genome shotgun (WGS) entry which is preliminary data.</text>
</comment>
<dbReference type="AlphaFoldDB" id="A0A0V0RDJ6"/>
<evidence type="ECO:0008006" key="4">
    <source>
        <dbReference type="Google" id="ProtNLM"/>
    </source>
</evidence>
<reference evidence="1 3" key="1">
    <citation type="submission" date="2015-01" db="EMBL/GenBank/DDBJ databases">
        <title>Evolution of Trichinella species and genotypes.</title>
        <authorList>
            <person name="Korhonen P.K."/>
            <person name="Edoardo P."/>
            <person name="Giuseppe L.R."/>
            <person name="Gasser R.B."/>
        </authorList>
    </citation>
    <scope>NUCLEOTIDE SEQUENCE [LARGE SCALE GENOMIC DNA]</scope>
    <source>
        <strain evidence="1">ISS37</strain>
    </source>
</reference>
<dbReference type="EMBL" id="JYDL01000325">
    <property type="protein sequence ID" value="KRX12582.1"/>
    <property type="molecule type" value="Genomic_DNA"/>
</dbReference>
<evidence type="ECO:0000313" key="3">
    <source>
        <dbReference type="Proteomes" id="UP000054630"/>
    </source>
</evidence>
<evidence type="ECO:0000313" key="1">
    <source>
        <dbReference type="EMBL" id="KRX12582.1"/>
    </source>
</evidence>
<organism evidence="1 3">
    <name type="scientific">Trichinella nelsoni</name>
    <dbReference type="NCBI Taxonomy" id="6336"/>
    <lineage>
        <taxon>Eukaryota</taxon>
        <taxon>Metazoa</taxon>
        <taxon>Ecdysozoa</taxon>
        <taxon>Nematoda</taxon>
        <taxon>Enoplea</taxon>
        <taxon>Dorylaimia</taxon>
        <taxon>Trichinellida</taxon>
        <taxon>Trichinellidae</taxon>
        <taxon>Trichinella</taxon>
    </lineage>
</organism>
<keyword evidence="3" id="KW-1185">Reference proteome</keyword>